<feature type="compositionally biased region" description="Polar residues" evidence="1">
    <location>
        <begin position="82"/>
        <end position="94"/>
    </location>
</feature>
<reference evidence="2 3" key="1">
    <citation type="submission" date="2021-07" db="EMBL/GenBank/DDBJ databases">
        <title>The Aristolochia fimbriata genome: insights into angiosperm evolution, floral development and chemical biosynthesis.</title>
        <authorList>
            <person name="Jiao Y."/>
        </authorList>
    </citation>
    <scope>NUCLEOTIDE SEQUENCE [LARGE SCALE GENOMIC DNA]</scope>
    <source>
        <strain evidence="2">IBCAS-2021</strain>
        <tissue evidence="2">Leaf</tissue>
    </source>
</reference>
<organism evidence="2 3">
    <name type="scientific">Aristolochia fimbriata</name>
    <name type="common">White veined hardy Dutchman's pipe vine</name>
    <dbReference type="NCBI Taxonomy" id="158543"/>
    <lineage>
        <taxon>Eukaryota</taxon>
        <taxon>Viridiplantae</taxon>
        <taxon>Streptophyta</taxon>
        <taxon>Embryophyta</taxon>
        <taxon>Tracheophyta</taxon>
        <taxon>Spermatophyta</taxon>
        <taxon>Magnoliopsida</taxon>
        <taxon>Magnoliidae</taxon>
        <taxon>Piperales</taxon>
        <taxon>Aristolochiaceae</taxon>
        <taxon>Aristolochia</taxon>
    </lineage>
</organism>
<evidence type="ECO:0000256" key="1">
    <source>
        <dbReference type="SAM" id="MobiDB-lite"/>
    </source>
</evidence>
<sequence>MIKLRFRNEGDESKKPNRASWARWQVANNQPRPSSLLRVSVTCTIEYYQYLWCMEPPRGRSRNGRFDPPVHRGCGQARRHAGSQTRRLADSQTLRLAGAEQRVRSTHRASPPREKYVPIPQADVVYRGDKN</sequence>
<evidence type="ECO:0000313" key="2">
    <source>
        <dbReference type="EMBL" id="KAG9454576.1"/>
    </source>
</evidence>
<protein>
    <submittedName>
        <fullName evidence="2">Uncharacterized protein</fullName>
    </submittedName>
</protein>
<proteinExistence type="predicted"/>
<dbReference type="Proteomes" id="UP000825729">
    <property type="component" value="Unassembled WGS sequence"/>
</dbReference>
<name>A0AAV7F409_ARIFI</name>
<dbReference type="AlphaFoldDB" id="A0AAV7F409"/>
<keyword evidence="3" id="KW-1185">Reference proteome</keyword>
<evidence type="ECO:0000313" key="3">
    <source>
        <dbReference type="Proteomes" id="UP000825729"/>
    </source>
</evidence>
<feature type="region of interest" description="Disordered" evidence="1">
    <location>
        <begin position="63"/>
        <end position="131"/>
    </location>
</feature>
<gene>
    <name evidence="2" type="ORF">H6P81_007480</name>
</gene>
<comment type="caution">
    <text evidence="2">The sequence shown here is derived from an EMBL/GenBank/DDBJ whole genome shotgun (WGS) entry which is preliminary data.</text>
</comment>
<accession>A0AAV7F409</accession>
<dbReference type="EMBL" id="JAINDJ010000003">
    <property type="protein sequence ID" value="KAG9454576.1"/>
    <property type="molecule type" value="Genomic_DNA"/>
</dbReference>